<proteinExistence type="predicted"/>
<dbReference type="Proteomes" id="UP001174909">
    <property type="component" value="Unassembled WGS sequence"/>
</dbReference>
<dbReference type="EMBL" id="CASHTH010001762">
    <property type="protein sequence ID" value="CAI8019571.1"/>
    <property type="molecule type" value="Genomic_DNA"/>
</dbReference>
<accession>A0AA35WJM7</accession>
<evidence type="ECO:0000313" key="1">
    <source>
        <dbReference type="EMBL" id="CAI8019571.1"/>
    </source>
</evidence>
<gene>
    <name evidence="1" type="ORF">GBAR_LOCUS11754</name>
</gene>
<comment type="caution">
    <text evidence="1">The sequence shown here is derived from an EMBL/GenBank/DDBJ whole genome shotgun (WGS) entry which is preliminary data.</text>
</comment>
<organism evidence="1 2">
    <name type="scientific">Geodia barretti</name>
    <name type="common">Barrett's horny sponge</name>
    <dbReference type="NCBI Taxonomy" id="519541"/>
    <lineage>
        <taxon>Eukaryota</taxon>
        <taxon>Metazoa</taxon>
        <taxon>Porifera</taxon>
        <taxon>Demospongiae</taxon>
        <taxon>Heteroscleromorpha</taxon>
        <taxon>Tetractinellida</taxon>
        <taxon>Astrophorina</taxon>
        <taxon>Geodiidae</taxon>
        <taxon>Geodia</taxon>
    </lineage>
</organism>
<name>A0AA35WJM7_GEOBA</name>
<protein>
    <submittedName>
        <fullName evidence="1">Uncharacterized protein</fullName>
    </submittedName>
</protein>
<dbReference type="AlphaFoldDB" id="A0AA35WJM7"/>
<keyword evidence="2" id="KW-1185">Reference proteome</keyword>
<evidence type="ECO:0000313" key="2">
    <source>
        <dbReference type="Proteomes" id="UP001174909"/>
    </source>
</evidence>
<reference evidence="1" key="1">
    <citation type="submission" date="2023-03" db="EMBL/GenBank/DDBJ databases">
        <authorList>
            <person name="Steffen K."/>
            <person name="Cardenas P."/>
        </authorList>
    </citation>
    <scope>NUCLEOTIDE SEQUENCE</scope>
</reference>
<sequence length="53" mass="6125">MHLVHLKRCLVLSQLTLTRNQVNLRGLSLMMVGCFPYQSLSLTMIAPPMRRQQ</sequence>